<evidence type="ECO:0000256" key="7">
    <source>
        <dbReference type="ARBA" id="ARBA00023237"/>
    </source>
</evidence>
<keyword evidence="3 8" id="KW-1134">Transmembrane beta strand</keyword>
<proteinExistence type="inferred from homology"/>
<keyword evidence="4 8" id="KW-0812">Transmembrane</keyword>
<evidence type="ECO:0000313" key="13">
    <source>
        <dbReference type="EMBL" id="GLR18892.1"/>
    </source>
</evidence>
<dbReference type="PROSITE" id="PS52016">
    <property type="entry name" value="TONB_DEPENDENT_REC_3"/>
    <property type="match status" value="1"/>
</dbReference>
<evidence type="ECO:0000256" key="1">
    <source>
        <dbReference type="ARBA" id="ARBA00004571"/>
    </source>
</evidence>
<dbReference type="InterPro" id="IPR023997">
    <property type="entry name" value="TonB-dep_OMP_SusC/RagA_CS"/>
</dbReference>
<dbReference type="Pfam" id="PF00593">
    <property type="entry name" value="TonB_dep_Rec_b-barrel"/>
    <property type="match status" value="1"/>
</dbReference>
<dbReference type="Pfam" id="PF07715">
    <property type="entry name" value="Plug"/>
    <property type="match status" value="1"/>
</dbReference>
<organism evidence="13 14">
    <name type="scientific">Portibacter lacus</name>
    <dbReference type="NCBI Taxonomy" id="1099794"/>
    <lineage>
        <taxon>Bacteria</taxon>
        <taxon>Pseudomonadati</taxon>
        <taxon>Bacteroidota</taxon>
        <taxon>Saprospiria</taxon>
        <taxon>Saprospirales</taxon>
        <taxon>Haliscomenobacteraceae</taxon>
        <taxon>Portibacter</taxon>
    </lineage>
</organism>
<dbReference type="SUPFAM" id="SSF56935">
    <property type="entry name" value="Porins"/>
    <property type="match status" value="1"/>
</dbReference>
<dbReference type="RefSeq" id="WP_235292837.1">
    <property type="nucleotide sequence ID" value="NZ_BSOH01000023.1"/>
</dbReference>
<evidence type="ECO:0000256" key="9">
    <source>
        <dbReference type="RuleBase" id="RU003357"/>
    </source>
</evidence>
<evidence type="ECO:0000256" key="3">
    <source>
        <dbReference type="ARBA" id="ARBA00022452"/>
    </source>
</evidence>
<evidence type="ECO:0000256" key="6">
    <source>
        <dbReference type="ARBA" id="ARBA00023136"/>
    </source>
</evidence>
<comment type="subcellular location">
    <subcellularLocation>
        <location evidence="1 8">Cell outer membrane</location>
        <topology evidence="1 8">Multi-pass membrane protein</topology>
    </subcellularLocation>
</comment>
<reference evidence="13" key="1">
    <citation type="journal article" date="2014" name="Int. J. Syst. Evol. Microbiol.">
        <title>Complete genome sequence of Corynebacterium casei LMG S-19264T (=DSM 44701T), isolated from a smear-ripened cheese.</title>
        <authorList>
            <consortium name="US DOE Joint Genome Institute (JGI-PGF)"/>
            <person name="Walter F."/>
            <person name="Albersmeier A."/>
            <person name="Kalinowski J."/>
            <person name="Ruckert C."/>
        </authorList>
    </citation>
    <scope>NUCLEOTIDE SEQUENCE</scope>
    <source>
        <strain evidence="13">NBRC 108769</strain>
    </source>
</reference>
<dbReference type="Gene3D" id="2.170.130.10">
    <property type="entry name" value="TonB-dependent receptor, plug domain"/>
    <property type="match status" value="1"/>
</dbReference>
<evidence type="ECO:0000256" key="8">
    <source>
        <dbReference type="PROSITE-ProRule" id="PRU01360"/>
    </source>
</evidence>
<dbReference type="InterPro" id="IPR037066">
    <property type="entry name" value="Plug_dom_sf"/>
</dbReference>
<name>A0AA37SRU4_9BACT</name>
<reference evidence="13" key="2">
    <citation type="submission" date="2023-01" db="EMBL/GenBank/DDBJ databases">
        <title>Draft genome sequence of Portibacter lacus strain NBRC 108769.</title>
        <authorList>
            <person name="Sun Q."/>
            <person name="Mori K."/>
        </authorList>
    </citation>
    <scope>NUCLEOTIDE SEQUENCE</scope>
    <source>
        <strain evidence="13">NBRC 108769</strain>
    </source>
</reference>
<accession>A0AA37SRU4</accession>
<sequence>MKINLQKGVYALLLLFSAVLVQAQQVSITGTVSDQSDGIPLIGANVLVKGTLGGTITDVEGNFELEAKTSDTLVITYTGYISQEIPVNGQEIFSISLNVDAQVLDEVVVMGFGTQKRENVTGAASFVQLDDIIGDRPLTNSAQALEGVAAGLQVVNTSGQPGANNTALRIRGYMSINGGSPLVLVNNVPMSLNDVNPRDIESVSVLKDASATSIYGARAAFGVILITTKQASRNQPTQFSYSTTNSISRASELPEKATTREFVQALSDFGVDDYFAGQNVDKWLNYLDTYDSDPSSLTYLKDPVSGENYPIAFDEANNNYYALADSDFIGDFLNDQGYNTLHNLTFSGGSDRISYRVNGGFSFEDGIMVTDKDQFTNYNINAFLGADLTKNLKSTTNIFYKNSNQIRPIAQYASAIQGRMYDPTGFFETSAGDIIPFDSPGNFVRYRTPSTTDNNNQRFFQKLEFTPVKNFTLTGEYTYEKRIANNFSANNGTIFASSFKFIPNTSAENAFQNSRISRSEFNTSYNSLNLYGKYDMGFGKHNINLLAGFNRENSVNKGFASTRTGLIDPTLPTFNLAIGDVYDISDSYGDWAVMGYFGRVNYNYDNKYFLEANGRYDGSSRFPNGSQFVLLPSFSVGWNLAKEAFLAPVEQLSMLKLRASWGEIGNQQTADFYPSISGYEDFQASWVNLDNDQQYLTLRPGQLVSNSFTWEKVRTSNIGVDIAFFQDKLNFSGDIYKRETIGMLSAGADLPATLGTEAPDQNIADLETRGWEVELGWRDGGNDFRYGINFNLSDNQSKITKFFNESGIISNFYVGKDPREIWGYVTDGYYTVDDFVGGTLDAHLSGPNRQLKEGVVQIENAPTPYPGDIKYKDLNGDGVINAGNGTLEGMYDESGNLVPNTGPGDVEIIGNSNRRYLFGINGNVGYKGLDLSFVLSGVGKRDLWRDSDVIWPYPSVFDNIYKHQLDYWTPDNQDAFYPRVYGEPNGNTGSNYGRSRRVQTKYLSNESYMRIQNITIGYAIPKKILSRVKLQQLRVFVAGNNIHTFDHLPKGLDPDYGSNGVYPLMSNYSIGLNTTF</sequence>
<keyword evidence="5 9" id="KW-0798">TonB box</keyword>
<feature type="domain" description="TonB-dependent receptor-like beta-barrel" evidence="11">
    <location>
        <begin position="439"/>
        <end position="794"/>
    </location>
</feature>
<dbReference type="NCBIfam" id="TIGR04057">
    <property type="entry name" value="SusC_RagA_signa"/>
    <property type="match status" value="1"/>
</dbReference>
<dbReference type="GO" id="GO:0009279">
    <property type="term" value="C:cell outer membrane"/>
    <property type="evidence" value="ECO:0007669"/>
    <property type="project" value="UniProtKB-SubCell"/>
</dbReference>
<keyword evidence="10" id="KW-0732">Signal</keyword>
<dbReference type="Pfam" id="PF13715">
    <property type="entry name" value="CarbopepD_reg_2"/>
    <property type="match status" value="1"/>
</dbReference>
<dbReference type="InterPro" id="IPR036942">
    <property type="entry name" value="Beta-barrel_TonB_sf"/>
</dbReference>
<dbReference type="InterPro" id="IPR012910">
    <property type="entry name" value="Plug_dom"/>
</dbReference>
<dbReference type="InterPro" id="IPR000531">
    <property type="entry name" value="Beta-barrel_TonB"/>
</dbReference>
<dbReference type="InterPro" id="IPR008969">
    <property type="entry name" value="CarboxyPept-like_regulatory"/>
</dbReference>
<keyword evidence="14" id="KW-1185">Reference proteome</keyword>
<evidence type="ECO:0000256" key="2">
    <source>
        <dbReference type="ARBA" id="ARBA00022448"/>
    </source>
</evidence>
<comment type="caution">
    <text evidence="13">The sequence shown here is derived from an EMBL/GenBank/DDBJ whole genome shotgun (WGS) entry which is preliminary data.</text>
</comment>
<feature type="chain" id="PRO_5041401760" evidence="10">
    <location>
        <begin position="24"/>
        <end position="1076"/>
    </location>
</feature>
<dbReference type="Gene3D" id="2.60.40.1120">
    <property type="entry name" value="Carboxypeptidase-like, regulatory domain"/>
    <property type="match status" value="1"/>
</dbReference>
<dbReference type="EMBL" id="BSOH01000023">
    <property type="protein sequence ID" value="GLR18892.1"/>
    <property type="molecule type" value="Genomic_DNA"/>
</dbReference>
<keyword evidence="2 8" id="KW-0813">Transport</keyword>
<evidence type="ECO:0000256" key="4">
    <source>
        <dbReference type="ARBA" id="ARBA00022692"/>
    </source>
</evidence>
<dbReference type="AlphaFoldDB" id="A0AA37SRU4"/>
<comment type="similarity">
    <text evidence="8 9">Belongs to the TonB-dependent receptor family.</text>
</comment>
<feature type="signal peptide" evidence="10">
    <location>
        <begin position="1"/>
        <end position="23"/>
    </location>
</feature>
<dbReference type="NCBIfam" id="TIGR04056">
    <property type="entry name" value="OMP_RagA_SusC"/>
    <property type="match status" value="1"/>
</dbReference>
<evidence type="ECO:0000256" key="10">
    <source>
        <dbReference type="SAM" id="SignalP"/>
    </source>
</evidence>
<protein>
    <submittedName>
        <fullName evidence="13">SusC/RagA family TonB-linked outer membrane protein</fullName>
    </submittedName>
</protein>
<dbReference type="Gene3D" id="2.40.170.20">
    <property type="entry name" value="TonB-dependent receptor, beta-barrel domain"/>
    <property type="match status" value="1"/>
</dbReference>
<keyword evidence="7 8" id="KW-0998">Cell outer membrane</keyword>
<feature type="domain" description="TonB-dependent receptor plug" evidence="12">
    <location>
        <begin position="122"/>
        <end position="223"/>
    </location>
</feature>
<dbReference type="InterPro" id="IPR039426">
    <property type="entry name" value="TonB-dep_rcpt-like"/>
</dbReference>
<evidence type="ECO:0000259" key="12">
    <source>
        <dbReference type="Pfam" id="PF07715"/>
    </source>
</evidence>
<keyword evidence="6 8" id="KW-0472">Membrane</keyword>
<evidence type="ECO:0000259" key="11">
    <source>
        <dbReference type="Pfam" id="PF00593"/>
    </source>
</evidence>
<dbReference type="Proteomes" id="UP001156666">
    <property type="component" value="Unassembled WGS sequence"/>
</dbReference>
<dbReference type="SUPFAM" id="SSF49464">
    <property type="entry name" value="Carboxypeptidase regulatory domain-like"/>
    <property type="match status" value="1"/>
</dbReference>
<dbReference type="InterPro" id="IPR023996">
    <property type="entry name" value="TonB-dep_OMP_SusC/RagA"/>
</dbReference>
<evidence type="ECO:0000313" key="14">
    <source>
        <dbReference type="Proteomes" id="UP001156666"/>
    </source>
</evidence>
<gene>
    <name evidence="13" type="ORF">GCM10007940_35080</name>
</gene>
<evidence type="ECO:0000256" key="5">
    <source>
        <dbReference type="ARBA" id="ARBA00023077"/>
    </source>
</evidence>